<organism evidence="2">
    <name type="scientific">uncultured Lysobacter sp</name>
    <dbReference type="NCBI Taxonomy" id="271060"/>
    <lineage>
        <taxon>Bacteria</taxon>
        <taxon>Pseudomonadati</taxon>
        <taxon>Pseudomonadota</taxon>
        <taxon>Gammaproteobacteria</taxon>
        <taxon>Lysobacterales</taxon>
        <taxon>Lysobacteraceae</taxon>
        <taxon>Lysobacter</taxon>
        <taxon>environmental samples</taxon>
    </lineage>
</organism>
<feature type="non-terminal residue" evidence="2">
    <location>
        <position position="117"/>
    </location>
</feature>
<proteinExistence type="predicted"/>
<feature type="compositionally biased region" description="Low complexity" evidence="1">
    <location>
        <begin position="36"/>
        <end position="45"/>
    </location>
</feature>
<name>A0A6J4KBT0_9GAMM</name>
<dbReference type="AlphaFoldDB" id="A0A6J4KBT0"/>
<evidence type="ECO:0000256" key="1">
    <source>
        <dbReference type="SAM" id="MobiDB-lite"/>
    </source>
</evidence>
<feature type="region of interest" description="Disordered" evidence="1">
    <location>
        <begin position="88"/>
        <end position="117"/>
    </location>
</feature>
<protein>
    <submittedName>
        <fullName evidence="2">Uncharacterized protein</fullName>
    </submittedName>
</protein>
<evidence type="ECO:0000313" key="2">
    <source>
        <dbReference type="EMBL" id="CAA9300416.1"/>
    </source>
</evidence>
<sequence>VRRRGHDDLGVGHGRQMGAGFDRRRARRVHGGAGRGAARCAPGDAPRTQPGRAQRAASPRHRLRGTDGELRRHPVLVEARRLVAGAAAGGGRRLLAGDHRARCAARTHSPPPSQRTL</sequence>
<feature type="non-terminal residue" evidence="2">
    <location>
        <position position="1"/>
    </location>
</feature>
<gene>
    <name evidence="2" type="ORF">AVDCRST_MAG71-53</name>
</gene>
<dbReference type="EMBL" id="CADCUA010000013">
    <property type="protein sequence ID" value="CAA9300416.1"/>
    <property type="molecule type" value="Genomic_DNA"/>
</dbReference>
<reference evidence="2" key="1">
    <citation type="submission" date="2020-02" db="EMBL/GenBank/DDBJ databases">
        <authorList>
            <person name="Meier V. D."/>
        </authorList>
    </citation>
    <scope>NUCLEOTIDE SEQUENCE</scope>
    <source>
        <strain evidence="2">AVDCRST_MAG71</strain>
    </source>
</reference>
<accession>A0A6J4KBT0</accession>
<feature type="region of interest" description="Disordered" evidence="1">
    <location>
        <begin position="1"/>
        <end position="72"/>
    </location>
</feature>
<feature type="compositionally biased region" description="Basic and acidic residues" evidence="1">
    <location>
        <begin position="1"/>
        <end position="10"/>
    </location>
</feature>